<dbReference type="AlphaFoldDB" id="A0A0V0UHB6"/>
<evidence type="ECO:0000313" key="1">
    <source>
        <dbReference type="EMBL" id="KRX50634.1"/>
    </source>
</evidence>
<accession>A0A0V0UHB6</accession>
<name>A0A0V0UHB6_9BILA</name>
<keyword evidence="2" id="KW-1185">Reference proteome</keyword>
<sequence length="67" mass="7688">MKENRVAQNNEILNNSAVTQFAWLYGHGKKALSERRTNNKAMPNYVALLEKELCLKDRGCHQSAVFH</sequence>
<organism evidence="1 2">
    <name type="scientific">Trichinella murrelli</name>
    <dbReference type="NCBI Taxonomy" id="144512"/>
    <lineage>
        <taxon>Eukaryota</taxon>
        <taxon>Metazoa</taxon>
        <taxon>Ecdysozoa</taxon>
        <taxon>Nematoda</taxon>
        <taxon>Enoplea</taxon>
        <taxon>Dorylaimia</taxon>
        <taxon>Trichinellida</taxon>
        <taxon>Trichinellidae</taxon>
        <taxon>Trichinella</taxon>
    </lineage>
</organism>
<evidence type="ECO:0000313" key="2">
    <source>
        <dbReference type="Proteomes" id="UP000055048"/>
    </source>
</evidence>
<dbReference type="OrthoDB" id="10556620at2759"/>
<proteinExistence type="predicted"/>
<comment type="caution">
    <text evidence="1">The sequence shown here is derived from an EMBL/GenBank/DDBJ whole genome shotgun (WGS) entry which is preliminary data.</text>
</comment>
<protein>
    <submittedName>
        <fullName evidence="1">Uncharacterized protein</fullName>
    </submittedName>
</protein>
<reference evidence="1 2" key="1">
    <citation type="submission" date="2015-01" db="EMBL/GenBank/DDBJ databases">
        <title>Evolution of Trichinella species and genotypes.</title>
        <authorList>
            <person name="Korhonen P.K."/>
            <person name="Edoardo P."/>
            <person name="Giuseppe L.R."/>
            <person name="Gasser R.B."/>
        </authorList>
    </citation>
    <scope>NUCLEOTIDE SEQUENCE [LARGE SCALE GENOMIC DNA]</scope>
    <source>
        <strain evidence="1">ISS417</strain>
    </source>
</reference>
<gene>
    <name evidence="1" type="ORF">T05_7971</name>
</gene>
<dbReference type="Proteomes" id="UP000055048">
    <property type="component" value="Unassembled WGS sequence"/>
</dbReference>
<dbReference type="EMBL" id="JYDJ01000004">
    <property type="protein sequence ID" value="KRX50634.1"/>
    <property type="molecule type" value="Genomic_DNA"/>
</dbReference>